<dbReference type="Proteomes" id="UP000053097">
    <property type="component" value="Unassembled WGS sequence"/>
</dbReference>
<name>A0A026WZL3_OOCBI</name>
<accession>A0A026WZL3</accession>
<proteinExistence type="predicted"/>
<evidence type="ECO:0000313" key="2">
    <source>
        <dbReference type="Proteomes" id="UP000053097"/>
    </source>
</evidence>
<dbReference type="EMBL" id="KK107077">
    <property type="protein sequence ID" value="EZA60579.1"/>
    <property type="molecule type" value="Genomic_DNA"/>
</dbReference>
<protein>
    <submittedName>
        <fullName evidence="1">Uncharacterized protein</fullName>
    </submittedName>
</protein>
<evidence type="ECO:0000313" key="1">
    <source>
        <dbReference type="EMBL" id="EZA60579.1"/>
    </source>
</evidence>
<gene>
    <name evidence="1" type="ORF">X777_14605</name>
</gene>
<sequence>MFTWLNSDLLRDINRYVSVRRSCMLRFQSSSMGNRSDWSFTEECERDTSTLVRYLVHRSWLDA</sequence>
<keyword evidence="2" id="KW-1185">Reference proteome</keyword>
<organism evidence="1 2">
    <name type="scientific">Ooceraea biroi</name>
    <name type="common">Clonal raider ant</name>
    <name type="synonym">Cerapachys biroi</name>
    <dbReference type="NCBI Taxonomy" id="2015173"/>
    <lineage>
        <taxon>Eukaryota</taxon>
        <taxon>Metazoa</taxon>
        <taxon>Ecdysozoa</taxon>
        <taxon>Arthropoda</taxon>
        <taxon>Hexapoda</taxon>
        <taxon>Insecta</taxon>
        <taxon>Pterygota</taxon>
        <taxon>Neoptera</taxon>
        <taxon>Endopterygota</taxon>
        <taxon>Hymenoptera</taxon>
        <taxon>Apocrita</taxon>
        <taxon>Aculeata</taxon>
        <taxon>Formicoidea</taxon>
        <taxon>Formicidae</taxon>
        <taxon>Dorylinae</taxon>
        <taxon>Ooceraea</taxon>
    </lineage>
</organism>
<reference evidence="1 2" key="1">
    <citation type="journal article" date="2014" name="Curr. Biol.">
        <title>The genome of the clonal raider ant Cerapachys biroi.</title>
        <authorList>
            <person name="Oxley P.R."/>
            <person name="Ji L."/>
            <person name="Fetter-Pruneda I."/>
            <person name="McKenzie S.K."/>
            <person name="Li C."/>
            <person name="Hu H."/>
            <person name="Zhang G."/>
            <person name="Kronauer D.J."/>
        </authorList>
    </citation>
    <scope>NUCLEOTIDE SEQUENCE [LARGE SCALE GENOMIC DNA]</scope>
</reference>
<dbReference type="AlphaFoldDB" id="A0A026WZL3"/>